<dbReference type="Pfam" id="PF03524">
    <property type="entry name" value="CagX"/>
    <property type="match status" value="1"/>
</dbReference>
<dbReference type="InterPro" id="IPR033645">
    <property type="entry name" value="VirB9/CagX/TrbG_C"/>
</dbReference>
<proteinExistence type="inferred from homology"/>
<evidence type="ECO:0000256" key="3">
    <source>
        <dbReference type="SAM" id="MobiDB-lite"/>
    </source>
</evidence>
<reference evidence="6 7" key="1">
    <citation type="submission" date="2016-11" db="EMBL/GenBank/DDBJ databases">
        <authorList>
            <person name="Jaros S."/>
            <person name="Januszkiewicz K."/>
            <person name="Wedrychowicz H."/>
        </authorList>
    </citation>
    <scope>NUCLEOTIDE SEQUENCE [LARGE SCALE GENOMIC DNA]</scope>
    <source>
        <strain evidence="6 7">CGMCC 1.10190</strain>
    </source>
</reference>
<evidence type="ECO:0000256" key="4">
    <source>
        <dbReference type="SAM" id="SignalP"/>
    </source>
</evidence>
<feature type="region of interest" description="Disordered" evidence="3">
    <location>
        <begin position="192"/>
        <end position="240"/>
    </location>
</feature>
<dbReference type="InterPro" id="IPR038161">
    <property type="entry name" value="VirB9/CagX/TrbG_C_sf"/>
</dbReference>
<keyword evidence="2 4" id="KW-0732">Signal</keyword>
<dbReference type="CDD" id="cd06911">
    <property type="entry name" value="VirB9_CagX_TrbG"/>
    <property type="match status" value="1"/>
</dbReference>
<keyword evidence="7" id="KW-1185">Reference proteome</keyword>
<feature type="compositionally biased region" description="Low complexity" evidence="3">
    <location>
        <begin position="223"/>
        <end position="233"/>
    </location>
</feature>
<name>A0A1M5N432_9BURK</name>
<dbReference type="Gene3D" id="2.60.40.2500">
    <property type="match status" value="1"/>
</dbReference>
<dbReference type="AlphaFoldDB" id="A0A1M5N432"/>
<feature type="chain" id="PRO_5012612592" evidence="4">
    <location>
        <begin position="19"/>
        <end position="330"/>
    </location>
</feature>
<dbReference type="OrthoDB" id="8963661at2"/>
<accession>A0A1M5N432</accession>
<evidence type="ECO:0000256" key="1">
    <source>
        <dbReference type="ARBA" id="ARBA00006135"/>
    </source>
</evidence>
<evidence type="ECO:0000256" key="2">
    <source>
        <dbReference type="ARBA" id="ARBA00022729"/>
    </source>
</evidence>
<dbReference type="STRING" id="658167.SAMN04488135_101401"/>
<sequence>MARMLLVAILSGLLPACAGGPDWSRLIPGKPGQSAAAHYSFAWRLSGDRAVAPLQVFDNGRQTWLQFAPRQALPAVFEHTAGGDRPLAYTHEGPYMVLGGVWPELVLRGGHLKALVERLGGPPEAAAAAATQGAGATALAATASSQAIGASAQAATAPARAMPEPPALAAPAPASRLTAASFDPARIAARSAPLAEGRQSPQPPQSPPLSTLSPLSQPPQPPQSSQSSQSSEPQRYEVSPRDLNLRSALARWAGAAGWTFEPEHWAVDADIPIVGSATFEPGFKLAVRELLASTELSDRPLQPCFYSNRVLRIVPYAQPCDRTAGAAGSP</sequence>
<feature type="signal peptide" evidence="4">
    <location>
        <begin position="1"/>
        <end position="18"/>
    </location>
</feature>
<protein>
    <submittedName>
        <fullName evidence="6">Conjugal transfer protein</fullName>
    </submittedName>
</protein>
<dbReference type="Gene3D" id="3.55.50.70">
    <property type="match status" value="1"/>
</dbReference>
<gene>
    <name evidence="6" type="ORF">SAMN04488135_101401</name>
</gene>
<dbReference type="EMBL" id="FQXE01000001">
    <property type="protein sequence ID" value="SHG84202.1"/>
    <property type="molecule type" value="Genomic_DNA"/>
</dbReference>
<comment type="similarity">
    <text evidence="1">Belongs to the TrbG/VirB9 family.</text>
</comment>
<dbReference type="RefSeq" id="WP_073101390.1">
    <property type="nucleotide sequence ID" value="NZ_FQXE01000001.1"/>
</dbReference>
<dbReference type="Proteomes" id="UP000184226">
    <property type="component" value="Unassembled WGS sequence"/>
</dbReference>
<evidence type="ECO:0000259" key="5">
    <source>
        <dbReference type="Pfam" id="PF10671"/>
    </source>
</evidence>
<feature type="domain" description="Toxin co-regulated pilus biosynthesis protein Q C-terminal" evidence="5">
    <location>
        <begin position="235"/>
        <end position="314"/>
    </location>
</feature>
<dbReference type="Pfam" id="PF10671">
    <property type="entry name" value="TcpQ"/>
    <property type="match status" value="1"/>
</dbReference>
<evidence type="ECO:0000313" key="6">
    <source>
        <dbReference type="EMBL" id="SHG84202.1"/>
    </source>
</evidence>
<organism evidence="6 7">
    <name type="scientific">Pollutimonas bauzanensis</name>
    <dbReference type="NCBI Taxonomy" id="658167"/>
    <lineage>
        <taxon>Bacteria</taxon>
        <taxon>Pseudomonadati</taxon>
        <taxon>Pseudomonadota</taxon>
        <taxon>Betaproteobacteria</taxon>
        <taxon>Burkholderiales</taxon>
        <taxon>Alcaligenaceae</taxon>
        <taxon>Pollutimonas</taxon>
    </lineage>
</organism>
<dbReference type="InterPro" id="IPR010258">
    <property type="entry name" value="Conjugal_tfr_TrbG/VirB9/CagX"/>
</dbReference>
<dbReference type="InterPro" id="IPR018927">
    <property type="entry name" value="Pilus_synth_Q_C"/>
</dbReference>
<evidence type="ECO:0000313" key="7">
    <source>
        <dbReference type="Proteomes" id="UP000184226"/>
    </source>
</evidence>